<feature type="compositionally biased region" description="Basic and acidic residues" evidence="4">
    <location>
        <begin position="57"/>
        <end position="66"/>
    </location>
</feature>
<feature type="region of interest" description="Disordered" evidence="4">
    <location>
        <begin position="214"/>
        <end position="284"/>
    </location>
</feature>
<dbReference type="InterPro" id="IPR003617">
    <property type="entry name" value="TFIIS/CRSP70_N_sub"/>
</dbReference>
<proteinExistence type="predicted"/>
<protein>
    <recommendedName>
        <fullName evidence="5">TFIIS N-terminal domain-containing protein</fullName>
    </recommendedName>
</protein>
<feature type="compositionally biased region" description="Basic and acidic residues" evidence="4">
    <location>
        <begin position="253"/>
        <end position="263"/>
    </location>
</feature>
<evidence type="ECO:0000256" key="3">
    <source>
        <dbReference type="PROSITE-ProRule" id="PRU00649"/>
    </source>
</evidence>
<feature type="compositionally biased region" description="Polar residues" evidence="4">
    <location>
        <begin position="225"/>
        <end position="252"/>
    </location>
</feature>
<feature type="domain" description="TFIIS N-terminal" evidence="5">
    <location>
        <begin position="105"/>
        <end position="178"/>
    </location>
</feature>
<dbReference type="Gene3D" id="1.20.930.10">
    <property type="entry name" value="Conserved domain common to transcription factors TFIIS, elongin A, CRSP70"/>
    <property type="match status" value="1"/>
</dbReference>
<dbReference type="PANTHER" id="PTHR46554:SF2">
    <property type="entry name" value="TFIIS N-TERMINAL DOMAIN-CONTAINING PROTEIN"/>
    <property type="match status" value="1"/>
</dbReference>
<evidence type="ECO:0000256" key="4">
    <source>
        <dbReference type="SAM" id="MobiDB-lite"/>
    </source>
</evidence>
<dbReference type="PROSITE" id="PS51319">
    <property type="entry name" value="TFIIS_N"/>
    <property type="match status" value="1"/>
</dbReference>
<sequence length="284" mass="31351">MGESLDDWREFFRTTVTDVFEFIDKAITIAALDCPQDFLSQRGRIFSCGTARDGGDCAAESKESKANGDTGNAASSVGSIKHGDGEAESFGNNIEEASLVVCEVLRIKQVLDNSRHESESALLESLTRLRSMTITLKTLKKTKIGISVNSLRRNCGSKLIAQLAHDITMRWKAMVEEISRSTEDVADPCNVGDRTTSSVKNIRKPGQEQCDVSQAGSLADRNRRLNVNQHRGTVKPNMSSKTDPRTIPQSEIVSRKFEKERMLRSQKSNETVTGGKRPLASRQN</sequence>
<evidence type="ECO:0000259" key="5">
    <source>
        <dbReference type="PROSITE" id="PS51319"/>
    </source>
</evidence>
<reference evidence="6" key="1">
    <citation type="submission" date="2013-07" db="EMBL/GenBank/DDBJ databases">
        <title>The genome of Eucalyptus grandis.</title>
        <authorList>
            <person name="Schmutz J."/>
            <person name="Hayes R."/>
            <person name="Myburg A."/>
            <person name="Tuskan G."/>
            <person name="Grattapaglia D."/>
            <person name="Rokhsar D.S."/>
        </authorList>
    </citation>
    <scope>NUCLEOTIDE SEQUENCE</scope>
    <source>
        <tissue evidence="6">Leaf extractions</tissue>
    </source>
</reference>
<dbReference type="InParanoid" id="A0A059A2N5"/>
<comment type="subcellular location">
    <subcellularLocation>
        <location evidence="1 3">Nucleus</location>
    </subcellularLocation>
</comment>
<evidence type="ECO:0000256" key="1">
    <source>
        <dbReference type="ARBA" id="ARBA00004123"/>
    </source>
</evidence>
<keyword evidence="2 3" id="KW-0539">Nucleus</keyword>
<dbReference type="eggNOG" id="ENOG502QR7F">
    <property type="taxonomic scope" value="Eukaryota"/>
</dbReference>
<dbReference type="Pfam" id="PF08711">
    <property type="entry name" value="Med26"/>
    <property type="match status" value="1"/>
</dbReference>
<dbReference type="GO" id="GO:0005634">
    <property type="term" value="C:nucleus"/>
    <property type="evidence" value="ECO:0007669"/>
    <property type="project" value="UniProtKB-SubCell"/>
</dbReference>
<dbReference type="SUPFAM" id="SSF47676">
    <property type="entry name" value="Conserved domain common to transcription factors TFIIS, elongin A, CRSP70"/>
    <property type="match status" value="1"/>
</dbReference>
<name>A0A059A2N5_EUCGR</name>
<dbReference type="AlphaFoldDB" id="A0A059A2N5"/>
<dbReference type="STRING" id="71139.A0A059A2N5"/>
<feature type="non-terminal residue" evidence="6">
    <location>
        <position position="284"/>
    </location>
</feature>
<evidence type="ECO:0000313" key="6">
    <source>
        <dbReference type="EMBL" id="KCW47921.1"/>
    </source>
</evidence>
<feature type="compositionally biased region" description="Polar residues" evidence="4">
    <location>
        <begin position="67"/>
        <end position="78"/>
    </location>
</feature>
<dbReference type="EMBL" id="KK198763">
    <property type="protein sequence ID" value="KCW47921.1"/>
    <property type="molecule type" value="Genomic_DNA"/>
</dbReference>
<dbReference type="PANTHER" id="PTHR46554">
    <property type="entry name" value="MEDIATOR OF RNA POLYMERASE II TRANSCRIPTION SUBUNIT 26A-RELATED"/>
    <property type="match status" value="1"/>
</dbReference>
<dbReference type="SMART" id="SM00509">
    <property type="entry name" value="TFS2N"/>
    <property type="match status" value="1"/>
</dbReference>
<dbReference type="Gramene" id="KCW47921">
    <property type="protein sequence ID" value="KCW47921"/>
    <property type="gene ID" value="EUGRSUZ_K01654"/>
</dbReference>
<dbReference type="CDD" id="cd00183">
    <property type="entry name" value="TFIIS_I"/>
    <property type="match status" value="1"/>
</dbReference>
<accession>A0A059A2N5</accession>
<feature type="region of interest" description="Disordered" evidence="4">
    <location>
        <begin position="57"/>
        <end position="78"/>
    </location>
</feature>
<dbReference type="InterPro" id="IPR035441">
    <property type="entry name" value="TFIIS/LEDGF_dom_sf"/>
</dbReference>
<dbReference type="InterPro" id="IPR017923">
    <property type="entry name" value="TFIIS_N"/>
</dbReference>
<evidence type="ECO:0000256" key="2">
    <source>
        <dbReference type="ARBA" id="ARBA00023242"/>
    </source>
</evidence>
<gene>
    <name evidence="6" type="ORF">EUGRSUZ_K01654</name>
</gene>
<organism evidence="6">
    <name type="scientific">Eucalyptus grandis</name>
    <name type="common">Flooded gum</name>
    <dbReference type="NCBI Taxonomy" id="71139"/>
    <lineage>
        <taxon>Eukaryota</taxon>
        <taxon>Viridiplantae</taxon>
        <taxon>Streptophyta</taxon>
        <taxon>Embryophyta</taxon>
        <taxon>Tracheophyta</taxon>
        <taxon>Spermatophyta</taxon>
        <taxon>Magnoliopsida</taxon>
        <taxon>eudicotyledons</taxon>
        <taxon>Gunneridae</taxon>
        <taxon>Pentapetalae</taxon>
        <taxon>rosids</taxon>
        <taxon>malvids</taxon>
        <taxon>Myrtales</taxon>
        <taxon>Myrtaceae</taxon>
        <taxon>Myrtoideae</taxon>
        <taxon>Eucalypteae</taxon>
        <taxon>Eucalyptus</taxon>
    </lineage>
</organism>